<dbReference type="EMBL" id="CP060635">
    <property type="protein sequence ID" value="QNM09859.1"/>
    <property type="molecule type" value="Genomic_DNA"/>
</dbReference>
<dbReference type="Pfam" id="PF12670">
    <property type="entry name" value="DUF3792"/>
    <property type="match status" value="1"/>
</dbReference>
<sequence>MEQTKLSRRKILSVVKALLAAYGVTAVLLLILALLLLKLNLSEGIVAIGIMATYLISCFLGGFLLGKGVRKNKFLWGLILGVVYFVLLIILSGIASPGNFGGFGRMISTFLLCAAGGMVGGMLS</sequence>
<feature type="transmembrane region" description="Helical" evidence="1">
    <location>
        <begin position="45"/>
        <end position="65"/>
    </location>
</feature>
<organism evidence="2 3">
    <name type="scientific">Wansuia hejianensis</name>
    <dbReference type="NCBI Taxonomy" id="2763667"/>
    <lineage>
        <taxon>Bacteria</taxon>
        <taxon>Bacillati</taxon>
        <taxon>Bacillota</taxon>
        <taxon>Clostridia</taxon>
        <taxon>Lachnospirales</taxon>
        <taxon>Lachnospiraceae</taxon>
        <taxon>Wansuia</taxon>
    </lineage>
</organism>
<dbReference type="InterPro" id="IPR023804">
    <property type="entry name" value="DUF3792_TM"/>
</dbReference>
<evidence type="ECO:0000256" key="1">
    <source>
        <dbReference type="SAM" id="Phobius"/>
    </source>
</evidence>
<keyword evidence="1" id="KW-0472">Membrane</keyword>
<accession>A0A7G9GGC7</accession>
<evidence type="ECO:0000313" key="3">
    <source>
        <dbReference type="Proteomes" id="UP000515860"/>
    </source>
</evidence>
<dbReference type="KEGG" id="whj:H9Q79_06125"/>
<feature type="transmembrane region" description="Helical" evidence="1">
    <location>
        <begin position="12"/>
        <end position="39"/>
    </location>
</feature>
<proteinExistence type="predicted"/>
<evidence type="ECO:0000313" key="2">
    <source>
        <dbReference type="EMBL" id="QNM09859.1"/>
    </source>
</evidence>
<dbReference type="RefSeq" id="WP_118643806.1">
    <property type="nucleotide sequence ID" value="NZ_CP060635.1"/>
</dbReference>
<feature type="transmembrane region" description="Helical" evidence="1">
    <location>
        <begin position="102"/>
        <end position="123"/>
    </location>
</feature>
<keyword evidence="1" id="KW-1133">Transmembrane helix</keyword>
<protein>
    <submittedName>
        <fullName evidence="2">TIGR04086 family membrane protein</fullName>
    </submittedName>
</protein>
<dbReference type="AlphaFoldDB" id="A0A7G9GGC7"/>
<keyword evidence="1" id="KW-0812">Transmembrane</keyword>
<reference evidence="2 3" key="1">
    <citation type="submission" date="2020-08" db="EMBL/GenBank/DDBJ databases">
        <authorList>
            <person name="Liu C."/>
            <person name="Sun Q."/>
        </authorList>
    </citation>
    <scope>NUCLEOTIDE SEQUENCE [LARGE SCALE GENOMIC DNA]</scope>
    <source>
        <strain evidence="2 3">NSJ-29</strain>
    </source>
</reference>
<name>A0A7G9GGC7_9FIRM</name>
<dbReference type="NCBIfam" id="TIGR04086">
    <property type="entry name" value="TIGR04086_membr"/>
    <property type="match status" value="1"/>
</dbReference>
<dbReference type="Proteomes" id="UP000515860">
    <property type="component" value="Chromosome"/>
</dbReference>
<keyword evidence="3" id="KW-1185">Reference proteome</keyword>
<feature type="transmembrane region" description="Helical" evidence="1">
    <location>
        <begin position="74"/>
        <end position="96"/>
    </location>
</feature>
<gene>
    <name evidence="2" type="ORF">H9Q79_06125</name>
</gene>